<evidence type="ECO:0000256" key="1">
    <source>
        <dbReference type="SAM" id="SignalP"/>
    </source>
</evidence>
<protein>
    <recommendedName>
        <fullName evidence="2">DUF306 domain-containing protein</fullName>
    </recommendedName>
</protein>
<feature type="domain" description="DUF306" evidence="2">
    <location>
        <begin position="6"/>
        <end position="90"/>
    </location>
</feature>
<dbReference type="AlphaFoldDB" id="F8A0U7"/>
<dbReference type="RefSeq" id="WP_013883088.1">
    <property type="nucleotide sequence ID" value="NC_015671.1"/>
</dbReference>
<dbReference type="Pfam" id="PF03724">
    <property type="entry name" value="META"/>
    <property type="match status" value="1"/>
</dbReference>
<dbReference type="eggNOG" id="COG3187">
    <property type="taxonomic scope" value="Bacteria"/>
</dbReference>
<dbReference type="InterPro" id="IPR038670">
    <property type="entry name" value="HslJ-like_sf"/>
</dbReference>
<dbReference type="Proteomes" id="UP000000485">
    <property type="component" value="Chromosome"/>
</dbReference>
<reference evidence="4" key="1">
    <citation type="submission" date="2011-04" db="EMBL/GenBank/DDBJ databases">
        <title>Complete sequence of Cellvibrio gilvus ATCC 13127.</title>
        <authorList>
            <person name="Lucas S."/>
            <person name="Han J."/>
            <person name="Lapidus A."/>
            <person name="Cheng J.-F."/>
            <person name="Goodwin L."/>
            <person name="Pitluck S."/>
            <person name="Peters L."/>
            <person name="Munk A."/>
            <person name="Detter J.C."/>
            <person name="Han C."/>
            <person name="Tapia R."/>
            <person name="Land M."/>
            <person name="Hauser L."/>
            <person name="Kyrpides N."/>
            <person name="Ivanova N."/>
            <person name="Ovchinnikova G."/>
            <person name="Pagani I."/>
            <person name="Mead D."/>
            <person name="Brumm P."/>
            <person name="Woyke T."/>
        </authorList>
    </citation>
    <scope>NUCLEOTIDE SEQUENCE [LARGE SCALE GENOMIC DNA]</scope>
    <source>
        <strain evidence="4">ATCC 13127 / NRRL B-14078</strain>
    </source>
</reference>
<accession>F8A0U7</accession>
<name>F8A0U7_CELGA</name>
<evidence type="ECO:0000259" key="2">
    <source>
        <dbReference type="Pfam" id="PF03724"/>
    </source>
</evidence>
<dbReference type="Gene3D" id="2.40.128.270">
    <property type="match status" value="1"/>
</dbReference>
<dbReference type="HOGENOM" id="CLU_1821919_0_0_11"/>
<organism evidence="3 4">
    <name type="scientific">Cellulomonas gilvus (strain ATCC 13127 / NRRL B-14078)</name>
    <name type="common">Cellvibrio gilvus</name>
    <dbReference type="NCBI Taxonomy" id="593907"/>
    <lineage>
        <taxon>Bacteria</taxon>
        <taxon>Bacillati</taxon>
        <taxon>Actinomycetota</taxon>
        <taxon>Actinomycetes</taxon>
        <taxon>Micrococcales</taxon>
        <taxon>Cellulomonadaceae</taxon>
        <taxon>Cellulomonas</taxon>
    </lineage>
</organism>
<dbReference type="STRING" id="593907.Celgi_1050"/>
<keyword evidence="4" id="KW-1185">Reference proteome</keyword>
<proteinExistence type="predicted"/>
<dbReference type="EMBL" id="CP002665">
    <property type="protein sequence ID" value="AEI11569.1"/>
    <property type="molecule type" value="Genomic_DNA"/>
</dbReference>
<dbReference type="InterPro" id="IPR005184">
    <property type="entry name" value="DUF306_Meta_HslJ"/>
</dbReference>
<feature type="signal peptide" evidence="1">
    <location>
        <begin position="1"/>
        <end position="19"/>
    </location>
</feature>
<evidence type="ECO:0000313" key="4">
    <source>
        <dbReference type="Proteomes" id="UP000000485"/>
    </source>
</evidence>
<gene>
    <name evidence="3" type="ordered locus">Celgi_1050</name>
</gene>
<keyword evidence="1" id="KW-0732">Signal</keyword>
<sequence length="141" mass="14945" precursor="true">MLRLVGTWRVSVLTSAAVAASDTPDEHARTAELAFDGDGQVYGSGGVNRLRGTWALAGDTLTFGPLVSTLVAGTPEAMRRESELLRLLAGPLMLRTPDGERVVAGDPARDHEPDRRAAALELVAADGGRLRLERTQGSDLL</sequence>
<feature type="chain" id="PRO_5003373394" description="DUF306 domain-containing protein" evidence="1">
    <location>
        <begin position="20"/>
        <end position="141"/>
    </location>
</feature>
<dbReference type="OrthoDB" id="4826951at2"/>
<dbReference type="KEGG" id="cga:Celgi_1050"/>
<evidence type="ECO:0000313" key="3">
    <source>
        <dbReference type="EMBL" id="AEI11569.1"/>
    </source>
</evidence>